<feature type="compositionally biased region" description="Polar residues" evidence="1">
    <location>
        <begin position="32"/>
        <end position="48"/>
    </location>
</feature>
<proteinExistence type="predicted"/>
<feature type="compositionally biased region" description="Polar residues" evidence="1">
    <location>
        <begin position="1"/>
        <end position="16"/>
    </location>
</feature>
<evidence type="ECO:0000313" key="2">
    <source>
        <dbReference type="EMBL" id="KAA6398113.1"/>
    </source>
</evidence>
<sequence length="334" mass="38980">MQKFKPNTNARSSSASRKLGQARRLESKDSQRSNSKQTQQSSGSNASNIRRRNKDYELLNKVNLPSEVGGGILLGISGGAPKEGATSLSARGKKHDYTIDKEEASDDITEKKLQVLNQKKGVDVDFDVISNRLDKLEKEIQVSNENEENLKLKAIEQEQWHQSIQKNKDELIQHKKQEQLKIKQQQQRIEEERSVIKEERQKAQQQREEELKQKQRQGLEEKYDNLDMVMQYRHKVQIKNQKLAKVIDEQFYQNLDYKKQKQGEQIDSNKQRALHELDEMESSEKTQLKVLEKLKKQELELIQQLEDQLEKEEEAQQRYNDAIQLGSTLPQTKT</sequence>
<protein>
    <submittedName>
        <fullName evidence="2">Uncharacterized protein</fullName>
    </submittedName>
</protein>
<evidence type="ECO:0000256" key="1">
    <source>
        <dbReference type="SAM" id="MobiDB-lite"/>
    </source>
</evidence>
<organism evidence="2 3">
    <name type="scientific">Streblomastix strix</name>
    <dbReference type="NCBI Taxonomy" id="222440"/>
    <lineage>
        <taxon>Eukaryota</taxon>
        <taxon>Metamonada</taxon>
        <taxon>Preaxostyla</taxon>
        <taxon>Oxymonadida</taxon>
        <taxon>Streblomastigidae</taxon>
        <taxon>Streblomastix</taxon>
    </lineage>
</organism>
<comment type="caution">
    <text evidence="2">The sequence shown here is derived from an EMBL/GenBank/DDBJ whole genome shotgun (WGS) entry which is preliminary data.</text>
</comment>
<accession>A0A5J4WTI3</accession>
<feature type="region of interest" description="Disordered" evidence="1">
    <location>
        <begin position="197"/>
        <end position="223"/>
    </location>
</feature>
<feature type="compositionally biased region" description="Polar residues" evidence="1">
    <location>
        <begin position="325"/>
        <end position="334"/>
    </location>
</feature>
<dbReference type="AlphaFoldDB" id="A0A5J4WTI3"/>
<evidence type="ECO:0000313" key="3">
    <source>
        <dbReference type="Proteomes" id="UP000324800"/>
    </source>
</evidence>
<feature type="region of interest" description="Disordered" evidence="1">
    <location>
        <begin position="310"/>
        <end position="334"/>
    </location>
</feature>
<name>A0A5J4WTI3_9EUKA</name>
<reference evidence="2 3" key="1">
    <citation type="submission" date="2019-03" db="EMBL/GenBank/DDBJ databases">
        <title>Single cell metagenomics reveals metabolic interactions within the superorganism composed of flagellate Streblomastix strix and complex community of Bacteroidetes bacteria on its surface.</title>
        <authorList>
            <person name="Treitli S.C."/>
            <person name="Kolisko M."/>
            <person name="Husnik F."/>
            <person name="Keeling P."/>
            <person name="Hampl V."/>
        </authorList>
    </citation>
    <scope>NUCLEOTIDE SEQUENCE [LARGE SCALE GENOMIC DNA]</scope>
    <source>
        <strain evidence="2">ST1C</strain>
    </source>
</reference>
<dbReference type="EMBL" id="SNRW01001032">
    <property type="protein sequence ID" value="KAA6398113.1"/>
    <property type="molecule type" value="Genomic_DNA"/>
</dbReference>
<dbReference type="Proteomes" id="UP000324800">
    <property type="component" value="Unassembled WGS sequence"/>
</dbReference>
<feature type="region of interest" description="Disordered" evidence="1">
    <location>
        <begin position="1"/>
        <end position="53"/>
    </location>
</feature>
<gene>
    <name evidence="2" type="ORF">EZS28_006360</name>
</gene>